<proteinExistence type="predicted"/>
<name>A0A7V4G6D8_9BACT</name>
<evidence type="ECO:0000313" key="1">
    <source>
        <dbReference type="EMBL" id="HGS04207.1"/>
    </source>
</evidence>
<dbReference type="EMBL" id="DSXI01000023">
    <property type="protein sequence ID" value="HGS04207.1"/>
    <property type="molecule type" value="Genomic_DNA"/>
</dbReference>
<accession>A0A7V4G6D8</accession>
<protein>
    <recommendedName>
        <fullName evidence="2">GIY-YIG nuclease family protein</fullName>
    </recommendedName>
</protein>
<organism evidence="1">
    <name type="scientific">Desulfobacca acetoxidans</name>
    <dbReference type="NCBI Taxonomy" id="60893"/>
    <lineage>
        <taxon>Bacteria</taxon>
        <taxon>Pseudomonadati</taxon>
        <taxon>Thermodesulfobacteriota</taxon>
        <taxon>Desulfobaccia</taxon>
        <taxon>Desulfobaccales</taxon>
        <taxon>Desulfobaccaceae</taxon>
        <taxon>Desulfobacca</taxon>
    </lineage>
</organism>
<comment type="caution">
    <text evidence="1">The sequence shown here is derived from an EMBL/GenBank/DDBJ whole genome shotgun (WGS) entry which is preliminary data.</text>
</comment>
<sequence>MSKTIFIDWDGPYTFDELDELNEPRTDYGLYLVYGAHPLYGGDVLLYIGQSGERTFGDKLSEERGYWEAEEDFQPLNIYVGRLMGPVTPSGEVWGEEMDLAVRLLVYAHVPVFNGREVAASPDEDLREVHVVNWGNFLDLAPEVSGRRYIYKYPDTPEYSYYGKTGEH</sequence>
<dbReference type="AlphaFoldDB" id="A0A7V4G6D8"/>
<evidence type="ECO:0008006" key="2">
    <source>
        <dbReference type="Google" id="ProtNLM"/>
    </source>
</evidence>
<reference evidence="1" key="1">
    <citation type="journal article" date="2020" name="mSystems">
        <title>Genome- and Community-Level Interaction Insights into Carbon Utilization and Element Cycling Functions of Hydrothermarchaeota in Hydrothermal Sediment.</title>
        <authorList>
            <person name="Zhou Z."/>
            <person name="Liu Y."/>
            <person name="Xu W."/>
            <person name="Pan J."/>
            <person name="Luo Z.H."/>
            <person name="Li M."/>
        </authorList>
    </citation>
    <scope>NUCLEOTIDE SEQUENCE [LARGE SCALE GENOMIC DNA]</scope>
    <source>
        <strain evidence="1">SpSt-548</strain>
    </source>
</reference>
<gene>
    <name evidence="1" type="ORF">ENT08_00415</name>
</gene>